<accession>A0A1U7HT23</accession>
<dbReference type="EMBL" id="MRCB01000001">
    <property type="protein sequence ID" value="OKH26732.1"/>
    <property type="molecule type" value="Genomic_DNA"/>
</dbReference>
<reference evidence="1 2" key="1">
    <citation type="submission" date="2016-11" db="EMBL/GenBank/DDBJ databases">
        <title>Draft Genome Sequences of Nine Cyanobacterial Strains from Diverse Habitats.</title>
        <authorList>
            <person name="Zhu T."/>
            <person name="Hou S."/>
            <person name="Lu X."/>
            <person name="Hess W.R."/>
        </authorList>
    </citation>
    <scope>NUCLEOTIDE SEQUENCE [LARGE SCALE GENOMIC DNA]</scope>
    <source>
        <strain evidence="1 2">NIES-593</strain>
    </source>
</reference>
<comment type="caution">
    <text evidence="1">The sequence shown here is derived from an EMBL/GenBank/DDBJ whole genome shotgun (WGS) entry which is preliminary data.</text>
</comment>
<evidence type="ECO:0000313" key="2">
    <source>
        <dbReference type="Proteomes" id="UP000186868"/>
    </source>
</evidence>
<protein>
    <submittedName>
        <fullName evidence="1">Uncharacterized protein</fullName>
    </submittedName>
</protein>
<proteinExistence type="predicted"/>
<dbReference type="Proteomes" id="UP000186868">
    <property type="component" value="Unassembled WGS sequence"/>
</dbReference>
<keyword evidence="2" id="KW-1185">Reference proteome</keyword>
<evidence type="ECO:0000313" key="1">
    <source>
        <dbReference type="EMBL" id="OKH26732.1"/>
    </source>
</evidence>
<name>A0A1U7HT23_9CYAN</name>
<gene>
    <name evidence="1" type="ORF">NIES593_01390</name>
</gene>
<dbReference type="AlphaFoldDB" id="A0A1U7HT23"/>
<sequence length="78" mass="8872">MSAIKRFSSLLFVLYCAYLLKTALGINLSQTYSAPTVFKIPLKTIDRTVKIKKIYRHARTKPAVLNTQDEKKAPKEIS</sequence>
<dbReference type="RefSeq" id="WP_073597866.1">
    <property type="nucleotide sequence ID" value="NZ_MRCB01000001.1"/>
</dbReference>
<organism evidence="1 2">
    <name type="scientific">Hydrococcus rivularis NIES-593</name>
    <dbReference type="NCBI Taxonomy" id="1921803"/>
    <lineage>
        <taxon>Bacteria</taxon>
        <taxon>Bacillati</taxon>
        <taxon>Cyanobacteriota</taxon>
        <taxon>Cyanophyceae</taxon>
        <taxon>Pleurocapsales</taxon>
        <taxon>Hydrococcaceae</taxon>
        <taxon>Hydrococcus</taxon>
    </lineage>
</organism>